<gene>
    <name evidence="2" type="ORF">BD310DRAFT_17078</name>
</gene>
<organism evidence="2 3">
    <name type="scientific">Dichomitus squalens</name>
    <dbReference type="NCBI Taxonomy" id="114155"/>
    <lineage>
        <taxon>Eukaryota</taxon>
        <taxon>Fungi</taxon>
        <taxon>Dikarya</taxon>
        <taxon>Basidiomycota</taxon>
        <taxon>Agaricomycotina</taxon>
        <taxon>Agaricomycetes</taxon>
        <taxon>Polyporales</taxon>
        <taxon>Polyporaceae</taxon>
        <taxon>Dichomitus</taxon>
    </lineage>
</organism>
<dbReference type="AlphaFoldDB" id="A0A4Q9QFH0"/>
<feature type="compositionally biased region" description="Basic and acidic residues" evidence="1">
    <location>
        <begin position="108"/>
        <end position="118"/>
    </location>
</feature>
<dbReference type="Proteomes" id="UP000292082">
    <property type="component" value="Unassembled WGS sequence"/>
</dbReference>
<accession>A0A4Q9QFH0</accession>
<evidence type="ECO:0000256" key="1">
    <source>
        <dbReference type="SAM" id="MobiDB-lite"/>
    </source>
</evidence>
<feature type="region of interest" description="Disordered" evidence="1">
    <location>
        <begin position="108"/>
        <end position="143"/>
    </location>
</feature>
<keyword evidence="3" id="KW-1185">Reference proteome</keyword>
<protein>
    <submittedName>
        <fullName evidence="2">Uncharacterized protein</fullName>
    </submittedName>
</protein>
<feature type="compositionally biased region" description="Basic residues" evidence="1">
    <location>
        <begin position="131"/>
        <end position="143"/>
    </location>
</feature>
<reference evidence="2 3" key="1">
    <citation type="submission" date="2019-01" db="EMBL/GenBank/DDBJ databases">
        <title>Draft genome sequences of three monokaryotic isolates of the white-rot basidiomycete fungus Dichomitus squalens.</title>
        <authorList>
            <consortium name="DOE Joint Genome Institute"/>
            <person name="Lopez S.C."/>
            <person name="Andreopoulos B."/>
            <person name="Pangilinan J."/>
            <person name="Lipzen A."/>
            <person name="Riley R."/>
            <person name="Ahrendt S."/>
            <person name="Ng V."/>
            <person name="Barry K."/>
            <person name="Daum C."/>
            <person name="Grigoriev I.V."/>
            <person name="Hilden K.S."/>
            <person name="Makela M.R."/>
            <person name="de Vries R.P."/>
        </authorList>
    </citation>
    <scope>NUCLEOTIDE SEQUENCE [LARGE SCALE GENOMIC DNA]</scope>
    <source>
        <strain evidence="2 3">CBS 464.89</strain>
    </source>
</reference>
<dbReference type="EMBL" id="ML145084">
    <property type="protein sequence ID" value="TBU65614.1"/>
    <property type="molecule type" value="Genomic_DNA"/>
</dbReference>
<name>A0A4Q9QFH0_9APHY</name>
<evidence type="ECO:0000313" key="2">
    <source>
        <dbReference type="EMBL" id="TBU65614.1"/>
    </source>
</evidence>
<sequence>MTCERCSTSPKIPASEAATRPIRQSHPSSVRPAPTFPSSARLRSYRPWTRRVCMYGTLTAGGTTYEGQNTRPNEISLAYIAEERPVVPGSCSPLPENIAVSRIDCSPHERNRYNDTRRSSTRQDISTKTLRGLKRVGRKPFRA</sequence>
<feature type="compositionally biased region" description="Polar residues" evidence="1">
    <location>
        <begin position="1"/>
        <end position="10"/>
    </location>
</feature>
<proteinExistence type="predicted"/>
<feature type="region of interest" description="Disordered" evidence="1">
    <location>
        <begin position="1"/>
        <end position="41"/>
    </location>
</feature>
<evidence type="ECO:0000313" key="3">
    <source>
        <dbReference type="Proteomes" id="UP000292082"/>
    </source>
</evidence>